<accession>A0A1G5DN57</accession>
<dbReference type="STRING" id="336292.SAMN05660710_00875"/>
<dbReference type="AlphaFoldDB" id="A0A1G5DN57"/>
<dbReference type="OrthoDB" id="7779042at2"/>
<sequence length="351" mass="37995">MRAPDRRLPLIAVAALILPMTSSADVIDRLRLAEAAAPERLRLRVHAAALSHGTLPAPGVARMRRDMERQGYYFDGGPPEVIASDVVLAPTLAWDGNINGGVVQDRFVAGGLVFEAAPEVRAVSGAVAGVQGLYRTRLALNNGQLIELRGGVELGYAPAVRLGRADTRLGICLQNHLAGWSFLDICGTKAFYWRDLVEGDAEQVSLEATQVLVASASAHQLGLRVLRVSGEADKQDRVAFSVNSVWTRVATQAELTLGEDVSGTTSLRYRLEGGVSWLMLDRVFSLDLSRQELDGGAFLGVPRRDEVYELTLAVDLRTGAELSLGLVDSRSTAAIADYRQVTLDLRFDSFR</sequence>
<proteinExistence type="predicted"/>
<name>A0A1G5DN57_9RHOB</name>
<dbReference type="Proteomes" id="UP000199502">
    <property type="component" value="Unassembled WGS sequence"/>
</dbReference>
<dbReference type="EMBL" id="FMVT01000002">
    <property type="protein sequence ID" value="SCY16085.1"/>
    <property type="molecule type" value="Genomic_DNA"/>
</dbReference>
<organism evidence="1 2">
    <name type="scientific">Paracoccus tibetensis</name>
    <dbReference type="NCBI Taxonomy" id="336292"/>
    <lineage>
        <taxon>Bacteria</taxon>
        <taxon>Pseudomonadati</taxon>
        <taxon>Pseudomonadota</taxon>
        <taxon>Alphaproteobacteria</taxon>
        <taxon>Rhodobacterales</taxon>
        <taxon>Paracoccaceae</taxon>
        <taxon>Paracoccus</taxon>
    </lineage>
</organism>
<gene>
    <name evidence="1" type="ORF">SAMN05660710_00875</name>
</gene>
<evidence type="ECO:0000313" key="1">
    <source>
        <dbReference type="EMBL" id="SCY16085.1"/>
    </source>
</evidence>
<reference evidence="1 2" key="1">
    <citation type="submission" date="2016-10" db="EMBL/GenBank/DDBJ databases">
        <authorList>
            <person name="de Groot N.N."/>
        </authorList>
    </citation>
    <scope>NUCLEOTIDE SEQUENCE [LARGE SCALE GENOMIC DNA]</scope>
    <source>
        <strain evidence="1 2">CGMCC 1.8925</strain>
    </source>
</reference>
<keyword evidence="2" id="KW-1185">Reference proteome</keyword>
<evidence type="ECO:0000313" key="2">
    <source>
        <dbReference type="Proteomes" id="UP000199502"/>
    </source>
</evidence>
<protein>
    <submittedName>
        <fullName evidence="1">Uncharacterized protein</fullName>
    </submittedName>
</protein>